<dbReference type="EMBL" id="JXLH01000039">
    <property type="protein sequence ID" value="KJY54070.1"/>
    <property type="molecule type" value="Genomic_DNA"/>
</dbReference>
<evidence type="ECO:0000313" key="4">
    <source>
        <dbReference type="Proteomes" id="UP000033612"/>
    </source>
</evidence>
<dbReference type="PATRIC" id="fig|1218506.3.peg.2"/>
<keyword evidence="4" id="KW-1185">Reference proteome</keyword>
<name>A0A0F4L5Z7_9LACO</name>
<evidence type="ECO:0000256" key="1">
    <source>
        <dbReference type="SAM" id="Coils"/>
    </source>
</evidence>
<gene>
    <name evidence="3" type="ORF">JF75_19560</name>
</gene>
<proteinExistence type="predicted"/>
<sequence length="172" mass="20738">MKDIREIIDIIVPTASNKEVARYRTRINSYIKKYKIIYKKENRKMVLDESEAKKVIAHFKNGEVGSARSISKTDYVRHLEEKVAKQQEEIDQLNNRYLSKIEEQNKELREANRALGKKFDRLMQLMNQQQQLHGRDQKIKEQGSLERKERNIDNELKEPVRKNEHWWQKIFK</sequence>
<feature type="region of interest" description="Disordered" evidence="2">
    <location>
        <begin position="129"/>
        <end position="148"/>
    </location>
</feature>
<comment type="caution">
    <text evidence="3">The sequence shown here is derived from an EMBL/GenBank/DDBJ whole genome shotgun (WGS) entry which is preliminary data.</text>
</comment>
<evidence type="ECO:0000256" key="2">
    <source>
        <dbReference type="SAM" id="MobiDB-lite"/>
    </source>
</evidence>
<keyword evidence="3" id="KW-0614">Plasmid</keyword>
<keyword evidence="1" id="KW-0175">Coiled coil</keyword>
<dbReference type="Proteomes" id="UP000033612">
    <property type="component" value="Plasmid pHma2p1"/>
</dbReference>
<geneLocation type="plasmid" evidence="3 4">
    <name>pHma2p1</name>
</geneLocation>
<protein>
    <submittedName>
        <fullName evidence="3">Uncharacterized protein</fullName>
    </submittedName>
</protein>
<dbReference type="AlphaFoldDB" id="A0A0F4L5Z7"/>
<dbReference type="RefSeq" id="WP_038521150.1">
    <property type="nucleotide sequence ID" value="NZ_JBHTBO010000017.1"/>
</dbReference>
<feature type="coiled-coil region" evidence="1">
    <location>
        <begin position="76"/>
        <end position="121"/>
    </location>
</feature>
<evidence type="ECO:0000313" key="3">
    <source>
        <dbReference type="EMBL" id="KJY54070.1"/>
    </source>
</evidence>
<accession>A0A0F4L5Z7</accession>
<organism evidence="3 4">
    <name type="scientific">Lactobacillus kimbladii</name>
    <dbReference type="NCBI Taxonomy" id="1218506"/>
    <lineage>
        <taxon>Bacteria</taxon>
        <taxon>Bacillati</taxon>
        <taxon>Bacillota</taxon>
        <taxon>Bacilli</taxon>
        <taxon>Lactobacillales</taxon>
        <taxon>Lactobacillaceae</taxon>
        <taxon>Lactobacillus</taxon>
    </lineage>
</organism>
<feature type="compositionally biased region" description="Basic and acidic residues" evidence="2">
    <location>
        <begin position="133"/>
        <end position="148"/>
    </location>
</feature>
<reference evidence="3" key="1">
    <citation type="submission" date="2015-01" db="EMBL/GenBank/DDBJ databases">
        <title>Comparative genomics of the lactic acid bacteria isolated from the honey bee gut.</title>
        <authorList>
            <person name="Ellegaard K.M."/>
            <person name="Tamarit D."/>
            <person name="Javelind E."/>
            <person name="Olofsson T."/>
            <person name="Andersson S.G."/>
            <person name="Vasquez A."/>
        </authorList>
    </citation>
    <scope>NUCLEOTIDE SEQUENCE [LARGE SCALE GENOMIC DNA]</scope>
    <source>
        <strain evidence="3">Hma2</strain>
        <plasmid evidence="3">pHma2p1</plasmid>
    </source>
</reference>
<dbReference type="HOGENOM" id="CLU_132591_0_0_9"/>